<comment type="caution">
    <text evidence="4">The sequence shown here is derived from an EMBL/GenBank/DDBJ whole genome shotgun (WGS) entry which is preliminary data.</text>
</comment>
<dbReference type="Proteomes" id="UP000774326">
    <property type="component" value="Unassembled WGS sequence"/>
</dbReference>
<name>A0A9P8Q1W9_WICPI</name>
<evidence type="ECO:0000256" key="3">
    <source>
        <dbReference type="SAM" id="MobiDB-lite"/>
    </source>
</evidence>
<keyword evidence="1" id="KW-0805">Transcription regulation</keyword>
<dbReference type="PANTHER" id="PTHR22597:SF3">
    <property type="entry name" value="CHROMATIN STRUCTURE-REMODELING COMPLEX SUBUNIT RSC7"/>
    <property type="match status" value="1"/>
</dbReference>
<accession>A0A9P8Q1W9</accession>
<keyword evidence="2" id="KW-0804">Transcription</keyword>
<dbReference type="PANTHER" id="PTHR22597">
    <property type="entry name" value="POLYCOMB GROUP PROTEIN"/>
    <property type="match status" value="1"/>
</dbReference>
<dbReference type="EMBL" id="JAEUBG010004298">
    <property type="protein sequence ID" value="KAH3681730.1"/>
    <property type="molecule type" value="Genomic_DNA"/>
</dbReference>
<feature type="region of interest" description="Disordered" evidence="3">
    <location>
        <begin position="1"/>
        <end position="151"/>
    </location>
</feature>
<feature type="compositionally biased region" description="Acidic residues" evidence="3">
    <location>
        <begin position="26"/>
        <end position="80"/>
    </location>
</feature>
<evidence type="ECO:0000313" key="5">
    <source>
        <dbReference type="Proteomes" id="UP000774326"/>
    </source>
</evidence>
<proteinExistence type="predicted"/>
<dbReference type="Pfam" id="PF08624">
    <property type="entry name" value="CRC_subunit"/>
    <property type="match status" value="1"/>
</dbReference>
<evidence type="ECO:0000256" key="1">
    <source>
        <dbReference type="ARBA" id="ARBA00023015"/>
    </source>
</evidence>
<gene>
    <name evidence="4" type="ORF">WICPIJ_007332</name>
</gene>
<reference evidence="4" key="2">
    <citation type="submission" date="2021-01" db="EMBL/GenBank/DDBJ databases">
        <authorList>
            <person name="Schikora-Tamarit M.A."/>
        </authorList>
    </citation>
    <scope>NUCLEOTIDE SEQUENCE</scope>
    <source>
        <strain evidence="4">CBS2887</strain>
    </source>
</reference>
<dbReference type="AlphaFoldDB" id="A0A9P8Q1W9"/>
<dbReference type="OrthoDB" id="5598844at2759"/>
<evidence type="ECO:0000256" key="2">
    <source>
        <dbReference type="ARBA" id="ARBA00023163"/>
    </source>
</evidence>
<keyword evidence="5" id="KW-1185">Reference proteome</keyword>
<reference evidence="4" key="1">
    <citation type="journal article" date="2021" name="Open Biol.">
        <title>Shared evolutionary footprints suggest mitochondrial oxidative damage underlies multiple complex I losses in fungi.</title>
        <authorList>
            <person name="Schikora-Tamarit M.A."/>
            <person name="Marcet-Houben M."/>
            <person name="Nosek J."/>
            <person name="Gabaldon T."/>
        </authorList>
    </citation>
    <scope>NUCLEOTIDE SEQUENCE</scope>
    <source>
        <strain evidence="4">CBS2887</strain>
    </source>
</reference>
<evidence type="ECO:0000313" key="4">
    <source>
        <dbReference type="EMBL" id="KAH3681730.1"/>
    </source>
</evidence>
<dbReference type="GO" id="GO:0031490">
    <property type="term" value="F:chromatin DNA binding"/>
    <property type="evidence" value="ECO:0007669"/>
    <property type="project" value="TreeGrafter"/>
</dbReference>
<sequence length="488" mass="54743">MAINRRSRSASAPPRRSSRRSTLNPDGEEAEEQDEQVADHDQMDEEYTEDNLQLEDEEEEEELDLPVNEADDDEDFNDEDQPARKRQKVSSSDAPADIKGDLQGNLLDDEEEQHHADDPDTSLTTSVPVSRGPQQPKKARRGRPPLHRNREVEAVQEDLPEYEVVDDECVVPLDDEGETKVNKDGELLGGRQYKVRTFKMENRGSKLYMLSTEPARCVGFRDSYLLFQKHRRLHKIILTVEEKLDIIEKGIIPHSYKGRTIGLVAARSIFMEFGAKVVVGGKYITDDYYVKEQRESGVKEGELADPSDATNGSKDAFNTNQYVSWQGASSLYTHGNSAGAAQVSGAPVPDVMLLDSTSVESKSIRALRGLESAINEENWMYVHAQVTRDTDSYFLGDRNNNNRGVKDSYTGITFVNQNTQPTKVKYLKEQTAPAIDGGALSYKTVIHSNNLYKSTGLKDVHASIFEDCVSEDVKEAILRQQSLEKSSF</sequence>
<dbReference type="GO" id="GO:0016586">
    <property type="term" value="C:RSC-type complex"/>
    <property type="evidence" value="ECO:0007669"/>
    <property type="project" value="TreeGrafter"/>
</dbReference>
<evidence type="ECO:0008006" key="6">
    <source>
        <dbReference type="Google" id="ProtNLM"/>
    </source>
</evidence>
<feature type="compositionally biased region" description="Basic residues" evidence="3">
    <location>
        <begin position="137"/>
        <end position="147"/>
    </location>
</feature>
<protein>
    <recommendedName>
        <fullName evidence="6">Chromatin structure-remodeling complex protein RSC7</fullName>
    </recommendedName>
</protein>
<organism evidence="4 5">
    <name type="scientific">Wickerhamomyces pijperi</name>
    <name type="common">Yeast</name>
    <name type="synonym">Pichia pijperi</name>
    <dbReference type="NCBI Taxonomy" id="599730"/>
    <lineage>
        <taxon>Eukaryota</taxon>
        <taxon>Fungi</taxon>
        <taxon>Dikarya</taxon>
        <taxon>Ascomycota</taxon>
        <taxon>Saccharomycotina</taxon>
        <taxon>Saccharomycetes</taxon>
        <taxon>Phaffomycetales</taxon>
        <taxon>Wickerhamomycetaceae</taxon>
        <taxon>Wickerhamomyces</taxon>
    </lineage>
</organism>
<dbReference type="InterPro" id="IPR013933">
    <property type="entry name" value="CRC_Rsc7/Swp82"/>
</dbReference>